<evidence type="ECO:0000313" key="1">
    <source>
        <dbReference type="EMBL" id="HHS49296.1"/>
    </source>
</evidence>
<proteinExistence type="predicted"/>
<accession>A0A7C6EE39</accession>
<name>A0A7C6EE39_DESAE</name>
<comment type="caution">
    <text evidence="1">The sequence shown here is derived from an EMBL/GenBank/DDBJ whole genome shotgun (WGS) entry which is preliminary data.</text>
</comment>
<organism evidence="1">
    <name type="scientific">Desulfurella acetivorans</name>
    <dbReference type="NCBI Taxonomy" id="33002"/>
    <lineage>
        <taxon>Bacteria</taxon>
        <taxon>Pseudomonadati</taxon>
        <taxon>Campylobacterota</taxon>
        <taxon>Desulfurellia</taxon>
        <taxon>Desulfurellales</taxon>
        <taxon>Desulfurellaceae</taxon>
        <taxon>Desulfurella</taxon>
    </lineage>
</organism>
<gene>
    <name evidence="1" type="ORF">ENM99_05575</name>
</gene>
<reference evidence="1" key="1">
    <citation type="journal article" date="2020" name="mSystems">
        <title>Genome- and Community-Level Interaction Insights into Carbon Utilization and Element Cycling Functions of Hydrothermarchaeota in Hydrothermal Sediment.</title>
        <authorList>
            <person name="Zhou Z."/>
            <person name="Liu Y."/>
            <person name="Xu W."/>
            <person name="Pan J."/>
            <person name="Luo Z.H."/>
            <person name="Li M."/>
        </authorList>
    </citation>
    <scope>NUCLEOTIDE SEQUENCE [LARGE SCALE GENOMIC DNA]</scope>
    <source>
        <strain evidence="1">SpSt-1135</strain>
    </source>
</reference>
<sequence>MMENLKTAAQCGGTGKIDGYKTYILNIKDMTKLKLMGITKQEKKEMKKEKAKVCGKIWVDAKDRVIRKMEIDMEGVDEEGKKQTVKETTEMKDFRKINGLLIPYRYRTVTTIGGEGMPKLLFRRRTRDARKLCRNTEISG</sequence>
<dbReference type="AlphaFoldDB" id="A0A7C6EE39"/>
<dbReference type="Proteomes" id="UP000886400">
    <property type="component" value="Unassembled WGS sequence"/>
</dbReference>
<dbReference type="EMBL" id="DRZX01000264">
    <property type="protein sequence ID" value="HHS49296.1"/>
    <property type="molecule type" value="Genomic_DNA"/>
</dbReference>
<protein>
    <submittedName>
        <fullName evidence="1">Uncharacterized protein</fullName>
    </submittedName>
</protein>